<dbReference type="InterPro" id="IPR043502">
    <property type="entry name" value="DNA/RNA_pol_sf"/>
</dbReference>
<dbReference type="Pfam" id="PF00817">
    <property type="entry name" value="IMS"/>
    <property type="match status" value="1"/>
</dbReference>
<reference evidence="3 4" key="1">
    <citation type="submission" date="2017-10" db="EMBL/GenBank/DDBJ databases">
        <title>The draft genome sequence of Williamsia sp. BULT 1.1 isolated from the semi-arid grassland soils from South Africa.</title>
        <authorList>
            <person name="Kabwe M.H."/>
            <person name="Govender N."/>
            <person name="Mutseka Lunga P."/>
            <person name="Vikram S."/>
            <person name="Makhalanyane T.P."/>
        </authorList>
    </citation>
    <scope>NUCLEOTIDE SEQUENCE [LARGE SCALE GENOMIC DNA]</scope>
    <source>
        <strain evidence="3 4">BULT 1.1</strain>
    </source>
</reference>
<dbReference type="EMBL" id="PEBD01000004">
    <property type="protein sequence ID" value="PHV68786.1"/>
    <property type="molecule type" value="Genomic_DNA"/>
</dbReference>
<gene>
    <name evidence="3" type="ORF">CSW57_06410</name>
</gene>
<evidence type="ECO:0000313" key="4">
    <source>
        <dbReference type="Proteomes" id="UP000225108"/>
    </source>
</evidence>
<keyword evidence="1" id="KW-0227">DNA damage</keyword>
<comment type="caution">
    <text evidence="3">The sequence shown here is derived from an EMBL/GenBank/DDBJ whole genome shotgun (WGS) entry which is preliminary data.</text>
</comment>
<dbReference type="RefSeq" id="WP_099381877.1">
    <property type="nucleotide sequence ID" value="NZ_PEBD01000004.1"/>
</dbReference>
<dbReference type="PANTHER" id="PTHR35369:SF2">
    <property type="entry name" value="BLR3025 PROTEIN"/>
    <property type="match status" value="1"/>
</dbReference>
<accession>A0A2G3PSP2</accession>
<protein>
    <recommendedName>
        <fullName evidence="2">UmuC domain-containing protein</fullName>
    </recommendedName>
</protein>
<evidence type="ECO:0000313" key="3">
    <source>
        <dbReference type="EMBL" id="PHV68786.1"/>
    </source>
</evidence>
<evidence type="ECO:0000256" key="1">
    <source>
        <dbReference type="ARBA" id="ARBA00022763"/>
    </source>
</evidence>
<dbReference type="InterPro" id="IPR001126">
    <property type="entry name" value="UmuC"/>
</dbReference>
<dbReference type="PROSITE" id="PS50173">
    <property type="entry name" value="UMUC"/>
    <property type="match status" value="1"/>
</dbReference>
<organism evidence="3 4">
    <name type="scientific">Williamsia marianensis</name>
    <dbReference type="NCBI Taxonomy" id="85044"/>
    <lineage>
        <taxon>Bacteria</taxon>
        <taxon>Bacillati</taxon>
        <taxon>Actinomycetota</taxon>
        <taxon>Actinomycetes</taxon>
        <taxon>Mycobacteriales</taxon>
        <taxon>Nocardiaceae</taxon>
        <taxon>Williamsia</taxon>
    </lineage>
</organism>
<dbReference type="Gene3D" id="3.40.1170.60">
    <property type="match status" value="1"/>
</dbReference>
<evidence type="ECO:0000259" key="2">
    <source>
        <dbReference type="PROSITE" id="PS50173"/>
    </source>
</evidence>
<dbReference type="PANTHER" id="PTHR35369">
    <property type="entry name" value="BLR3025 PROTEIN-RELATED"/>
    <property type="match status" value="1"/>
</dbReference>
<proteinExistence type="predicted"/>
<dbReference type="SUPFAM" id="SSF56672">
    <property type="entry name" value="DNA/RNA polymerases"/>
    <property type="match status" value="1"/>
</dbReference>
<sequence>MSDRVFGVWCPDWPAVAAAAEMDLSPDRPVAVLRSGRVIACSAAARAVGVRREMRKRDAQARCPQLTVTDADEGRDARLFEPVAAAVAELIPMVEVLRPGLLVLPARGVARYFGGEEAAAEKLTDVVSACGIESQVGIADELFTAIIAARLGKVVPPGKGAEFLAPLRISQLAVEPSMCADDRPALVDLLWRMGLRTIGAFAELSSTDVATRFGADAIFAHRTARALPQRPPSGQAPPPDLVVEHRCDPPVDRVDAAAFIGRRLSAQLHDVLAAASVACTRLTVQATTESGREYSRTWRCAQPLTPDATADRIRWQLEGWLSGRSAADRPDGPVVMLRLDPVEVIGSGAMQLGLTGGGLAGGDGEVAERVRRALVRVQGLLGGERVQVPVRSGGRGPGQQITLVPLGDELVAQADPDAPWPGQLPGPSPSVLPMAPVTLLDAEDSPVQVTARGSFSADPASLTWGRRSWSLSWWAGPWATDERWWAAGPGDGGGGVDVHVGTYARAQVLLEDSRALLLHYQDGQWTVEGVYE</sequence>
<dbReference type="AlphaFoldDB" id="A0A2G3PSP2"/>
<dbReference type="GO" id="GO:0006281">
    <property type="term" value="P:DNA repair"/>
    <property type="evidence" value="ECO:0007669"/>
    <property type="project" value="InterPro"/>
</dbReference>
<feature type="domain" description="UmuC" evidence="2">
    <location>
        <begin position="27"/>
        <end position="153"/>
    </location>
</feature>
<dbReference type="Proteomes" id="UP000225108">
    <property type="component" value="Unassembled WGS sequence"/>
</dbReference>
<dbReference type="InterPro" id="IPR050356">
    <property type="entry name" value="SulA_CellDiv_inhibitor"/>
</dbReference>
<dbReference type="CDD" id="cd03468">
    <property type="entry name" value="PolY_like"/>
    <property type="match status" value="1"/>
</dbReference>
<name>A0A2G3PSP2_WILMA</name>